<reference evidence="1" key="2">
    <citation type="submission" date="2020-09" db="EMBL/GenBank/DDBJ databases">
        <authorList>
            <person name="Sun Q."/>
            <person name="Zhou Y."/>
        </authorList>
    </citation>
    <scope>NUCLEOTIDE SEQUENCE</scope>
    <source>
        <strain evidence="1">CGMCC 1.15478</strain>
    </source>
</reference>
<comment type="caution">
    <text evidence="1">The sequence shown here is derived from an EMBL/GenBank/DDBJ whole genome shotgun (WGS) entry which is preliminary data.</text>
</comment>
<dbReference type="Proteomes" id="UP000641514">
    <property type="component" value="Unassembled WGS sequence"/>
</dbReference>
<organism evidence="1 2">
    <name type="scientific">Hoyosella rhizosphaerae</name>
    <dbReference type="NCBI Taxonomy" id="1755582"/>
    <lineage>
        <taxon>Bacteria</taxon>
        <taxon>Bacillati</taxon>
        <taxon>Actinomycetota</taxon>
        <taxon>Actinomycetes</taxon>
        <taxon>Mycobacteriales</taxon>
        <taxon>Hoyosellaceae</taxon>
        <taxon>Hoyosella</taxon>
    </lineage>
</organism>
<keyword evidence="2" id="KW-1185">Reference proteome</keyword>
<protein>
    <submittedName>
        <fullName evidence="1">Uncharacterized protein</fullName>
    </submittedName>
</protein>
<name>A0A916X8L2_9ACTN</name>
<dbReference type="AlphaFoldDB" id="A0A916X8L2"/>
<gene>
    <name evidence="1" type="ORF">GCM10011410_03780</name>
</gene>
<evidence type="ECO:0000313" key="1">
    <source>
        <dbReference type="EMBL" id="GGC54654.1"/>
    </source>
</evidence>
<dbReference type="EMBL" id="BMJH01000001">
    <property type="protein sequence ID" value="GGC54654.1"/>
    <property type="molecule type" value="Genomic_DNA"/>
</dbReference>
<accession>A0A916X8L2</accession>
<evidence type="ECO:0000313" key="2">
    <source>
        <dbReference type="Proteomes" id="UP000641514"/>
    </source>
</evidence>
<proteinExistence type="predicted"/>
<sequence length="351" mass="39011">MTSFRTRKFTVPTFLIVGTLALGACSNSSDDVAAEFDSPLADKLGQFAPQFGHPSFRFTGSGTFEMSESDLQQQQAIENAIAECMSQEGFEYIPNAQDYTEMMPPELQDAFSLDTAAFVDKYGYGFTTLDVDFDMDEAMAQDPNTAIVDSLSESETEAYYEALFGPMDMPDPAMLDDPAASDAADEAFKESCHGRALSSEFGDMEAFDELGSEMWNLNERILTRPEIVEAQREWASCMADAGFPEYSQLNDPSDDVQQRFQAASGMPDIESFDVESFDPEAFDAQMSGSEPDEAELQELKEFEIDVARADLNCYTEHVQDDFRAAQLEVEEEFIAANSEQLDQLREQLGVN</sequence>
<reference evidence="1" key="1">
    <citation type="journal article" date="2014" name="Int. J. Syst. Evol. Microbiol.">
        <title>Complete genome sequence of Corynebacterium casei LMG S-19264T (=DSM 44701T), isolated from a smear-ripened cheese.</title>
        <authorList>
            <consortium name="US DOE Joint Genome Institute (JGI-PGF)"/>
            <person name="Walter F."/>
            <person name="Albersmeier A."/>
            <person name="Kalinowski J."/>
            <person name="Ruckert C."/>
        </authorList>
    </citation>
    <scope>NUCLEOTIDE SEQUENCE</scope>
    <source>
        <strain evidence="1">CGMCC 1.15478</strain>
    </source>
</reference>
<dbReference type="PROSITE" id="PS51257">
    <property type="entry name" value="PROKAR_LIPOPROTEIN"/>
    <property type="match status" value="1"/>
</dbReference>
<dbReference type="RefSeq" id="WP_188670113.1">
    <property type="nucleotide sequence ID" value="NZ_BMJH01000001.1"/>
</dbReference>